<evidence type="ECO:0000313" key="2">
    <source>
        <dbReference type="Proteomes" id="UP001497382"/>
    </source>
</evidence>
<reference evidence="1 2" key="1">
    <citation type="submission" date="2024-04" db="EMBL/GenBank/DDBJ databases">
        <authorList>
            <person name="Rising A."/>
            <person name="Reimegard J."/>
            <person name="Sonavane S."/>
            <person name="Akerstrom W."/>
            <person name="Nylinder S."/>
            <person name="Hedman E."/>
            <person name="Kallberg Y."/>
        </authorList>
    </citation>
    <scope>NUCLEOTIDE SEQUENCE [LARGE SCALE GENOMIC DNA]</scope>
</reference>
<gene>
    <name evidence="1" type="ORF">LARSCL_LOCUS15811</name>
</gene>
<accession>A0AAV2AZG4</accession>
<dbReference type="AlphaFoldDB" id="A0AAV2AZG4"/>
<dbReference type="EMBL" id="CAXIEN010000245">
    <property type="protein sequence ID" value="CAL1289227.1"/>
    <property type="molecule type" value="Genomic_DNA"/>
</dbReference>
<organism evidence="1 2">
    <name type="scientific">Larinioides sclopetarius</name>
    <dbReference type="NCBI Taxonomy" id="280406"/>
    <lineage>
        <taxon>Eukaryota</taxon>
        <taxon>Metazoa</taxon>
        <taxon>Ecdysozoa</taxon>
        <taxon>Arthropoda</taxon>
        <taxon>Chelicerata</taxon>
        <taxon>Arachnida</taxon>
        <taxon>Araneae</taxon>
        <taxon>Araneomorphae</taxon>
        <taxon>Entelegynae</taxon>
        <taxon>Araneoidea</taxon>
        <taxon>Araneidae</taxon>
        <taxon>Larinioides</taxon>
    </lineage>
</organism>
<keyword evidence="2" id="KW-1185">Reference proteome</keyword>
<sequence>MKWIWLHGITSLLKQNVLIKFVDIVKKKTGLKPDVRPIDRYSSYFNYRRDVNAIILVQCKLHTGRRRHRVLASVIGQLIDDVTVKDASQSEEDSSASRLILSCCTPLDSRRFLAVAGIRRISFSFISEVIWKD</sequence>
<evidence type="ECO:0000313" key="1">
    <source>
        <dbReference type="EMBL" id="CAL1289227.1"/>
    </source>
</evidence>
<protein>
    <submittedName>
        <fullName evidence="1">Uncharacterized protein</fullName>
    </submittedName>
</protein>
<comment type="caution">
    <text evidence="1">The sequence shown here is derived from an EMBL/GenBank/DDBJ whole genome shotgun (WGS) entry which is preliminary data.</text>
</comment>
<dbReference type="Proteomes" id="UP001497382">
    <property type="component" value="Unassembled WGS sequence"/>
</dbReference>
<proteinExistence type="predicted"/>
<name>A0AAV2AZG4_9ARAC</name>